<evidence type="ECO:0000313" key="1">
    <source>
        <dbReference type="EMBL" id="MBK9719659.1"/>
    </source>
</evidence>
<dbReference type="InterPro" id="IPR024078">
    <property type="entry name" value="LmbE-like_dom_sf"/>
</dbReference>
<dbReference type="Gene3D" id="3.40.50.10320">
    <property type="entry name" value="LmbE-like"/>
    <property type="match status" value="1"/>
</dbReference>
<comment type="caution">
    <text evidence="1">The sequence shown here is derived from an EMBL/GenBank/DDBJ whole genome shotgun (WGS) entry which is preliminary data.</text>
</comment>
<name>A0A9D7SEG4_9BACT</name>
<dbReference type="Proteomes" id="UP000808349">
    <property type="component" value="Unassembled WGS sequence"/>
</dbReference>
<evidence type="ECO:0000313" key="2">
    <source>
        <dbReference type="Proteomes" id="UP000808349"/>
    </source>
</evidence>
<protein>
    <submittedName>
        <fullName evidence="1">PIG-L family deacetylase</fullName>
    </submittedName>
</protein>
<organism evidence="1 2">
    <name type="scientific">Candidatus Defluviibacterium haderslevense</name>
    <dbReference type="NCBI Taxonomy" id="2981993"/>
    <lineage>
        <taxon>Bacteria</taxon>
        <taxon>Pseudomonadati</taxon>
        <taxon>Bacteroidota</taxon>
        <taxon>Saprospiria</taxon>
        <taxon>Saprospirales</taxon>
        <taxon>Saprospiraceae</taxon>
        <taxon>Candidatus Defluviibacterium</taxon>
    </lineage>
</organism>
<dbReference type="Pfam" id="PF02585">
    <property type="entry name" value="PIG-L"/>
    <property type="match status" value="1"/>
</dbReference>
<proteinExistence type="predicted"/>
<dbReference type="SUPFAM" id="SSF102588">
    <property type="entry name" value="LmbE-like"/>
    <property type="match status" value="1"/>
</dbReference>
<dbReference type="InterPro" id="IPR029062">
    <property type="entry name" value="Class_I_gatase-like"/>
</dbReference>
<reference evidence="1 2" key="1">
    <citation type="submission" date="2020-10" db="EMBL/GenBank/DDBJ databases">
        <title>Connecting structure to function with the recovery of over 1000 high-quality activated sludge metagenome-assembled genomes encoding full-length rRNA genes using long-read sequencing.</title>
        <authorList>
            <person name="Singleton C.M."/>
            <person name="Petriglieri F."/>
            <person name="Kristensen J.M."/>
            <person name="Kirkegaard R.H."/>
            <person name="Michaelsen T.Y."/>
            <person name="Andersen M.H."/>
            <person name="Karst S.M."/>
            <person name="Dueholm M.S."/>
            <person name="Nielsen P.H."/>
            <person name="Albertsen M."/>
        </authorList>
    </citation>
    <scope>NUCLEOTIDE SEQUENCE [LARGE SCALE GENOMIC DNA]</scope>
    <source>
        <strain evidence="1">Ribe_18-Q3-R11-54_BAT3C.373</strain>
    </source>
</reference>
<dbReference type="AlphaFoldDB" id="A0A9D7SEG4"/>
<dbReference type="EMBL" id="JADKFW010000021">
    <property type="protein sequence ID" value="MBK9719659.1"/>
    <property type="molecule type" value="Genomic_DNA"/>
</dbReference>
<dbReference type="InterPro" id="IPR003737">
    <property type="entry name" value="GlcNAc_PI_deacetylase-related"/>
</dbReference>
<sequence>MRLFLPALLMICYLGTINAQPASELLEKIKKLNVLGSVLYVAAHPDDENTRLISNLSKDQKLRTAYVSLTRGDGGQNLIGSELDEFLGVIRTNELLQARKIDGGIQYFTRANDFGYSKNAEETFSIWNKDSILLDVMRVIRTFKPDVIISRFDYRTSGKTHGHHTASAILAKEAFEKSSSGLFMNQSLSDLEPVTVSRLFFNTSYFFWGSKEKFDAADKSDLYSLDVGTYFPALGYSNNEIAALSRSMHKSQGFGINSSRGVSMEYFERIDQKKNPREQSPFDGLDFTWNRVNGGGNIQKIIDQVIVEFDVNVPSKSIPLLQKAEKYIAELSPGHWRDIKLKDIQEIIFQCAGLYTEGFVDKQVLSSGATIKLNTEIIHRSQTNIKLQSIVVQPMVLDTTFNSQLVNNKANYWSATITIPQAESTAPFWLFNGRGNAVYTFDHPKTSILPESDRKLRIQFNVLINEIPYAISKPIIYKNDDPVLGEIRQPLDIIPALIIKPFDPLVLVPQGKNADFSFTIKSNVRQQKGIISFEAPDGIVIEPSTIPYHFIDSSGEFKIQIKVKSLTKNNRLEEIKILNNGEKLFTHSTIKYNHIPWQNVLIPSKIKVSALDLKIKQKRIAYINGAGDYIDEALIKMGYKVDVIPSSNLNFVNNKNYDVLVFGIRALNNQEDLTNCKEFIINFAKNGGKVIFQYNTAHELVTQNFVPGEFKISRDRVTNEKAEVWILIAKHPVFHQPNKIESSDFNDWVQERGLYFPSTYDNTYEELLSMNDPDEKPLKSGILCHKEGKGYIIYTPLAWFRQLPAGVPGAYRLFSNIISY</sequence>
<dbReference type="SUPFAM" id="SSF52317">
    <property type="entry name" value="Class I glutamine amidotransferase-like"/>
    <property type="match status" value="1"/>
</dbReference>
<accession>A0A9D7SEG4</accession>
<gene>
    <name evidence="1" type="ORF">IPO85_19505</name>
</gene>